<organism evidence="1 2">
    <name type="scientific">Parthenolecanium corni</name>
    <dbReference type="NCBI Taxonomy" id="536013"/>
    <lineage>
        <taxon>Eukaryota</taxon>
        <taxon>Metazoa</taxon>
        <taxon>Ecdysozoa</taxon>
        <taxon>Arthropoda</taxon>
        <taxon>Hexapoda</taxon>
        <taxon>Insecta</taxon>
        <taxon>Pterygota</taxon>
        <taxon>Neoptera</taxon>
        <taxon>Paraneoptera</taxon>
        <taxon>Hemiptera</taxon>
        <taxon>Sternorrhyncha</taxon>
        <taxon>Coccoidea</taxon>
        <taxon>Coccidae</taxon>
        <taxon>Parthenolecanium</taxon>
    </lineage>
</organism>
<proteinExistence type="predicted"/>
<dbReference type="AlphaFoldDB" id="A0AAN9TI91"/>
<reference evidence="1 2" key="1">
    <citation type="submission" date="2024-03" db="EMBL/GenBank/DDBJ databases">
        <title>Adaptation during the transition from Ophiocordyceps entomopathogen to insect associate is accompanied by gene loss and intensified selection.</title>
        <authorList>
            <person name="Ward C.M."/>
            <person name="Onetto C.A."/>
            <person name="Borneman A.R."/>
        </authorList>
    </citation>
    <scope>NUCLEOTIDE SEQUENCE [LARGE SCALE GENOMIC DNA]</scope>
    <source>
        <strain evidence="1">AWRI1</strain>
        <tissue evidence="1">Single Adult Female</tissue>
    </source>
</reference>
<dbReference type="EMBL" id="JBBCAQ010000020">
    <property type="protein sequence ID" value="KAK7593023.1"/>
    <property type="molecule type" value="Genomic_DNA"/>
</dbReference>
<comment type="caution">
    <text evidence="1">The sequence shown here is derived from an EMBL/GenBank/DDBJ whole genome shotgun (WGS) entry which is preliminary data.</text>
</comment>
<keyword evidence="2" id="KW-1185">Reference proteome</keyword>
<dbReference type="Proteomes" id="UP001367676">
    <property type="component" value="Unassembled WGS sequence"/>
</dbReference>
<evidence type="ECO:0000313" key="2">
    <source>
        <dbReference type="Proteomes" id="UP001367676"/>
    </source>
</evidence>
<sequence length="114" mass="13181">MSPSNNIVIDEKLLDSYRDLNQRVKDVRVKLVRTADEVEILFNKLCQGIVRQDLQVALSSNAKQYEQFAVEKLVEEVSVKLPQDYETNLQQMRNLKSVALQVLKKVEEFDAENV</sequence>
<name>A0AAN9TI91_9HEMI</name>
<accession>A0AAN9TI91</accession>
<protein>
    <submittedName>
        <fullName evidence="1">Uncharacterized protein</fullName>
    </submittedName>
</protein>
<evidence type="ECO:0000313" key="1">
    <source>
        <dbReference type="EMBL" id="KAK7593023.1"/>
    </source>
</evidence>
<gene>
    <name evidence="1" type="ORF">V9T40_007775</name>
</gene>